<dbReference type="GO" id="GO:0032259">
    <property type="term" value="P:methylation"/>
    <property type="evidence" value="ECO:0007669"/>
    <property type="project" value="UniProtKB-KW"/>
</dbReference>
<comment type="caution">
    <text evidence="1">The sequence shown here is derived from an EMBL/GenBank/DDBJ whole genome shotgun (WGS) entry which is preliminary data.</text>
</comment>
<name>A0A0M2UWV8_9BACT</name>
<organism evidence="1 2">
    <name type="scientific">Candidatus Brocadia fulgida</name>
    <dbReference type="NCBI Taxonomy" id="380242"/>
    <lineage>
        <taxon>Bacteria</taxon>
        <taxon>Pseudomonadati</taxon>
        <taxon>Planctomycetota</taxon>
        <taxon>Candidatus Brocadiia</taxon>
        <taxon>Candidatus Brocadiales</taxon>
        <taxon>Candidatus Brocadiaceae</taxon>
        <taxon>Candidatus Brocadia</taxon>
    </lineage>
</organism>
<dbReference type="CDD" id="cd02440">
    <property type="entry name" value="AdoMet_MTases"/>
    <property type="match status" value="1"/>
</dbReference>
<proteinExistence type="predicted"/>
<dbReference type="GO" id="GO:0008168">
    <property type="term" value="F:methyltransferase activity"/>
    <property type="evidence" value="ECO:0007669"/>
    <property type="project" value="UniProtKB-KW"/>
</dbReference>
<dbReference type="Pfam" id="PF13489">
    <property type="entry name" value="Methyltransf_23"/>
    <property type="match status" value="1"/>
</dbReference>
<evidence type="ECO:0000313" key="1">
    <source>
        <dbReference type="EMBL" id="KKO18984.1"/>
    </source>
</evidence>
<dbReference type="EMBL" id="LAQJ01000225">
    <property type="protein sequence ID" value="KKO18984.1"/>
    <property type="molecule type" value="Genomic_DNA"/>
</dbReference>
<dbReference type="PANTHER" id="PTHR43861">
    <property type="entry name" value="TRANS-ACONITATE 2-METHYLTRANSFERASE-RELATED"/>
    <property type="match status" value="1"/>
</dbReference>
<dbReference type="PANTHER" id="PTHR43861:SF6">
    <property type="entry name" value="METHYLTRANSFERASE TYPE 11"/>
    <property type="match status" value="1"/>
</dbReference>
<evidence type="ECO:0000313" key="2">
    <source>
        <dbReference type="Proteomes" id="UP000034954"/>
    </source>
</evidence>
<dbReference type="Proteomes" id="UP000034954">
    <property type="component" value="Unassembled WGS sequence"/>
</dbReference>
<dbReference type="SUPFAM" id="SSF53335">
    <property type="entry name" value="S-adenosyl-L-methionine-dependent methyltransferases"/>
    <property type="match status" value="1"/>
</dbReference>
<protein>
    <submittedName>
        <fullName evidence="1">Methyltransferase</fullName>
    </submittedName>
</protein>
<accession>A0A0M2UWV8</accession>
<reference evidence="1 2" key="1">
    <citation type="journal article" date="2013" name="BMC Microbiol.">
        <title>Identification of the type II cytochrome c maturation pathway in anammox bacteria by comparative genomics.</title>
        <authorList>
            <person name="Ferousi C."/>
            <person name="Speth D.R."/>
            <person name="Reimann J."/>
            <person name="Op den Camp H.J."/>
            <person name="Allen J.W."/>
            <person name="Keltjens J.T."/>
            <person name="Jetten M.S."/>
        </authorList>
    </citation>
    <scope>NUCLEOTIDE SEQUENCE [LARGE SCALE GENOMIC DNA]</scope>
    <source>
        <strain evidence="1">RU1</strain>
    </source>
</reference>
<dbReference type="InterPro" id="IPR029063">
    <property type="entry name" value="SAM-dependent_MTases_sf"/>
</dbReference>
<dbReference type="AlphaFoldDB" id="A0A0M2UWV8"/>
<sequence length="276" mass="31229">MKYVNCNLCNADDTFLVTTQNGYKIVRCKSCGLVYVNPRPDNEALKHLYDEYHQRNGKDVNDWAKLMGKNFKEILLFLNKALPDKGKLLDIGCGYGHFIEIMKQQGWSVYGIDLSPKVLLYAKEKGLDVLETSIDDVSVPDEYFDVVTAFYVLEHVTNPLHVLKNMYKMLKPCGILVLRVPHTTPIIRILSFFRIKNNLYDTPYHLFDYSPEIIIQLLKKAGFSSVKVTPGSPTIPANVFEMIVSVVSGSLSKFLFAISAGKFLLPGISKTIFAFK</sequence>
<dbReference type="Gene3D" id="3.40.50.150">
    <property type="entry name" value="Vaccinia Virus protein VP39"/>
    <property type="match status" value="1"/>
</dbReference>
<gene>
    <name evidence="1" type="ORF">BROFUL_02278</name>
</gene>
<keyword evidence="1" id="KW-0808">Transferase</keyword>
<keyword evidence="1" id="KW-0489">Methyltransferase</keyword>
<keyword evidence="2" id="KW-1185">Reference proteome</keyword>